<dbReference type="Proteomes" id="UP000245702">
    <property type="component" value="Unassembled WGS sequence"/>
</dbReference>
<dbReference type="SUPFAM" id="SSF53671">
    <property type="entry name" value="Aspartate/ornithine carbamoyltransferase"/>
    <property type="match status" value="1"/>
</dbReference>
<feature type="binding site" evidence="7">
    <location>
        <position position="245"/>
    </location>
    <ligand>
        <name>L-aspartate</name>
        <dbReference type="ChEBI" id="CHEBI:29991"/>
    </ligand>
</feature>
<feature type="domain" description="Aspartate/ornithine carbamoyltransferase carbamoyl-P binding" evidence="9">
    <location>
        <begin position="82"/>
        <end position="225"/>
    </location>
</feature>
<evidence type="ECO:0000256" key="6">
    <source>
        <dbReference type="ARBA" id="ARBA00048859"/>
    </source>
</evidence>
<evidence type="ECO:0000256" key="3">
    <source>
        <dbReference type="ARBA" id="ARBA00022679"/>
    </source>
</evidence>
<dbReference type="PROSITE" id="PS00097">
    <property type="entry name" value="CARBAMOYLTRANSFERASE"/>
    <property type="match status" value="1"/>
</dbReference>
<feature type="binding site" evidence="7">
    <location>
        <position position="215"/>
    </location>
    <ligand>
        <name>carbamoyl phosphate</name>
        <dbReference type="ChEBI" id="CHEBI:58228"/>
    </ligand>
</feature>
<evidence type="ECO:0000259" key="9">
    <source>
        <dbReference type="Pfam" id="PF02729"/>
    </source>
</evidence>
<dbReference type="InterPro" id="IPR006130">
    <property type="entry name" value="Asp/Orn_carbamoylTrfase"/>
</dbReference>
<comment type="similarity">
    <text evidence="2 7">Belongs to the aspartate/ornithine carbamoyltransferase superfamily. ATCase family.</text>
</comment>
<evidence type="ECO:0000256" key="1">
    <source>
        <dbReference type="ARBA" id="ARBA00004852"/>
    </source>
</evidence>
<proteinExistence type="inferred from homology"/>
<dbReference type="PRINTS" id="PR00101">
    <property type="entry name" value="ATCASE"/>
</dbReference>
<keyword evidence="11" id="KW-1185">Reference proteome</keyword>
<dbReference type="EMBL" id="FCOW01000012">
    <property type="protein sequence ID" value="CVK19836.1"/>
    <property type="molecule type" value="Genomic_DNA"/>
</dbReference>
<feature type="binding site" evidence="7">
    <location>
        <position position="162"/>
    </location>
    <ligand>
        <name>L-aspartate</name>
        <dbReference type="ChEBI" id="CHEBI:29991"/>
    </ligand>
</feature>
<keyword evidence="3 7" id="KW-0808">Transferase</keyword>
<feature type="binding site" evidence="7">
    <location>
        <position position="184"/>
    </location>
    <ligand>
        <name>carbamoyl phosphate</name>
        <dbReference type="ChEBI" id="CHEBI:58228"/>
    </ligand>
</feature>
<reference evidence="10 11" key="1">
    <citation type="submission" date="2016-01" db="EMBL/GenBank/DDBJ databases">
        <authorList>
            <person name="Brown R."/>
        </authorList>
    </citation>
    <scope>NUCLEOTIDE SEQUENCE [LARGE SCALE GENOMIC DNA]</scope>
    <source>
        <strain evidence="10">Sporomusa sphaeroides DSM 2875</strain>
    </source>
</reference>
<evidence type="ECO:0000256" key="7">
    <source>
        <dbReference type="HAMAP-Rule" id="MF_00001"/>
    </source>
</evidence>
<dbReference type="InterPro" id="IPR002082">
    <property type="entry name" value="Asp_carbamoyltransf"/>
</dbReference>
<feature type="binding site" evidence="7">
    <location>
        <position position="340"/>
    </location>
    <ligand>
        <name>carbamoyl phosphate</name>
        <dbReference type="ChEBI" id="CHEBI:58228"/>
    </ligand>
</feature>
<name>A0ABM9W3V8_9FIRM</name>
<comment type="catalytic activity">
    <reaction evidence="6 7">
        <text>carbamoyl phosphate + L-aspartate = N-carbamoyl-L-aspartate + phosphate + H(+)</text>
        <dbReference type="Rhea" id="RHEA:20013"/>
        <dbReference type="ChEBI" id="CHEBI:15378"/>
        <dbReference type="ChEBI" id="CHEBI:29991"/>
        <dbReference type="ChEBI" id="CHEBI:32814"/>
        <dbReference type="ChEBI" id="CHEBI:43474"/>
        <dbReference type="ChEBI" id="CHEBI:58228"/>
        <dbReference type="EC" id="2.1.3.2"/>
    </reaction>
</comment>
<dbReference type="PANTHER" id="PTHR45753">
    <property type="entry name" value="ORNITHINE CARBAMOYLTRANSFERASE, MITOCHONDRIAL"/>
    <property type="match status" value="1"/>
</dbReference>
<keyword evidence="4 7" id="KW-0665">Pyrimidine biosynthesis</keyword>
<dbReference type="NCBIfam" id="TIGR00670">
    <property type="entry name" value="asp_carb_tr"/>
    <property type="match status" value="1"/>
</dbReference>
<evidence type="ECO:0000256" key="2">
    <source>
        <dbReference type="ARBA" id="ARBA00008896"/>
    </source>
</evidence>
<protein>
    <recommendedName>
        <fullName evidence="7">Aspartate carbamoyltransferase</fullName>
        <ecNumber evidence="7">2.1.3.2</ecNumber>
    </recommendedName>
    <alternativeName>
        <fullName evidence="7">Aspartate transcarbamylase</fullName>
        <shortName evidence="7">ATCase</shortName>
    </alternativeName>
</protein>
<feature type="binding site" evidence="7">
    <location>
        <position position="299"/>
    </location>
    <ligand>
        <name>L-aspartate</name>
        <dbReference type="ChEBI" id="CHEBI:29991"/>
    </ligand>
</feature>
<dbReference type="Pfam" id="PF02729">
    <property type="entry name" value="OTCace_N"/>
    <property type="match status" value="1"/>
</dbReference>
<dbReference type="Gene3D" id="3.40.50.1370">
    <property type="entry name" value="Aspartate/ornithine carbamoyltransferase"/>
    <property type="match status" value="2"/>
</dbReference>
<feature type="binding site" evidence="7">
    <location>
        <position position="341"/>
    </location>
    <ligand>
        <name>carbamoyl phosphate</name>
        <dbReference type="ChEBI" id="CHEBI:58228"/>
    </ligand>
</feature>
<dbReference type="HAMAP" id="MF_00001">
    <property type="entry name" value="Asp_carb_tr"/>
    <property type="match status" value="1"/>
</dbReference>
<evidence type="ECO:0000313" key="10">
    <source>
        <dbReference type="EMBL" id="CVK19836.1"/>
    </source>
</evidence>
<comment type="function">
    <text evidence="5 7">Catalyzes the condensation of carbamoyl phosphate and aspartate to form carbamoyl aspartate and inorganic phosphate, the committed step in the de novo pyrimidine nucleotide biosynthesis pathway.</text>
</comment>
<comment type="caution">
    <text evidence="10">The sequence shown here is derived from an EMBL/GenBank/DDBJ whole genome shotgun (WGS) entry which is preliminary data.</text>
</comment>
<gene>
    <name evidence="7 10" type="primary">pyrB</name>
    <name evidence="10" type="ORF">SSPH_02495</name>
</gene>
<evidence type="ECO:0000313" key="11">
    <source>
        <dbReference type="Proteomes" id="UP000245702"/>
    </source>
</evidence>
<dbReference type="InterPro" id="IPR036901">
    <property type="entry name" value="Asp/Orn_carbamoylTrfase_sf"/>
</dbReference>
<evidence type="ECO:0000259" key="8">
    <source>
        <dbReference type="Pfam" id="PF00185"/>
    </source>
</evidence>
<comment type="subunit">
    <text evidence="7">Heterododecamer (2C3:3R2) of six catalytic PyrB chains organized as two trimers (C3), and six regulatory PyrI chains organized as three dimers (R2).</text>
</comment>
<comment type="pathway">
    <text evidence="1 7">Pyrimidine metabolism; UMP biosynthesis via de novo pathway; (S)-dihydroorotate from bicarbonate: step 2/3.</text>
</comment>
<dbReference type="PANTHER" id="PTHR45753:SF6">
    <property type="entry name" value="ASPARTATE CARBAMOYLTRANSFERASE"/>
    <property type="match status" value="1"/>
</dbReference>
<organism evidence="10 11">
    <name type="scientific">Sporomusa sphaeroides DSM 2875</name>
    <dbReference type="NCBI Taxonomy" id="1337886"/>
    <lineage>
        <taxon>Bacteria</taxon>
        <taxon>Bacillati</taxon>
        <taxon>Bacillota</taxon>
        <taxon>Negativicutes</taxon>
        <taxon>Selenomonadales</taxon>
        <taxon>Sporomusaceae</taxon>
        <taxon>Sporomusa</taxon>
    </lineage>
</organism>
<dbReference type="InterPro" id="IPR006131">
    <property type="entry name" value="Asp_carbamoyltransf_Asp/Orn-bd"/>
</dbReference>
<feature type="binding site" evidence="7">
    <location>
        <position position="212"/>
    </location>
    <ligand>
        <name>carbamoyl phosphate</name>
        <dbReference type="ChEBI" id="CHEBI:58228"/>
    </ligand>
</feature>
<evidence type="ECO:0000256" key="5">
    <source>
        <dbReference type="ARBA" id="ARBA00043884"/>
    </source>
</evidence>
<accession>A0ABM9W3V8</accession>
<dbReference type="EC" id="2.1.3.2" evidence="7"/>
<feature type="binding site" evidence="7">
    <location>
        <position position="134"/>
    </location>
    <ligand>
        <name>carbamoyl phosphate</name>
        <dbReference type="ChEBI" id="CHEBI:58228"/>
    </ligand>
</feature>
<feature type="domain" description="Aspartate/ornithine carbamoyltransferase Asp/Orn-binding" evidence="8">
    <location>
        <begin position="232"/>
        <end position="377"/>
    </location>
</feature>
<dbReference type="NCBIfam" id="NF002032">
    <property type="entry name" value="PRK00856.1"/>
    <property type="match status" value="1"/>
</dbReference>
<feature type="binding site" evidence="7">
    <location>
        <position position="135"/>
    </location>
    <ligand>
        <name>carbamoyl phosphate</name>
        <dbReference type="ChEBI" id="CHEBI:58228"/>
    </ligand>
</feature>
<dbReference type="Pfam" id="PF00185">
    <property type="entry name" value="OTCace"/>
    <property type="match status" value="1"/>
</dbReference>
<sequence>MVVGNFVFLRAFRAKKAFIMPNNNKYYPLNWPREVCKDVVAKTPRLYPAWLVITPCSLGQGVFLHSKGECVMIKSHISLRNKDILGLETMSAAEMNLILDTAKEMKNIIDRDIKKAPTLRGKSIINLFFENSTRTRTSFELAGKYLGADVVNISTSTSSVAKGESLRDTLLTVEAMGVDIIVMRHEAEGSAQFAANIAKPVIINAGDGAHEHPTQGLLDMFTIKQYKGNIAGLKVAIVGDILHSRVARSNIWGLLKMGAEVHVAGPQTLLPRGLEQVGVTVHYRVEDALDQADVVNVLRIQRERQQKGLFPSAREYARIFGVNAKRLALAKQDALLMHPGPMNRGLEIAPDVAYGEQSAIQEQVKNGLAVRMALLFLVLMGGTHIEAAN</sequence>
<dbReference type="GO" id="GO:0004070">
    <property type="term" value="F:aspartate carbamoyltransferase activity"/>
    <property type="evidence" value="ECO:0007669"/>
    <property type="project" value="UniProtKB-EC"/>
</dbReference>
<dbReference type="InterPro" id="IPR006132">
    <property type="entry name" value="Asp/Orn_carbamoyltranf_P-bd"/>
</dbReference>
<dbReference type="PRINTS" id="PR00100">
    <property type="entry name" value="AOTCASE"/>
</dbReference>
<evidence type="ECO:0000256" key="4">
    <source>
        <dbReference type="ARBA" id="ARBA00022975"/>
    </source>
</evidence>